<comment type="caution">
    <text evidence="6">The sequence shown here is derived from an EMBL/GenBank/DDBJ whole genome shotgun (WGS) entry which is preliminary data.</text>
</comment>
<evidence type="ECO:0000259" key="5">
    <source>
        <dbReference type="Pfam" id="PF01965"/>
    </source>
</evidence>
<keyword evidence="4" id="KW-0732">Signal</keyword>
<evidence type="ECO:0000256" key="3">
    <source>
        <dbReference type="ARBA" id="ARBA00038493"/>
    </source>
</evidence>
<feature type="domain" description="DJ-1/PfpI" evidence="5">
    <location>
        <begin position="109"/>
        <end position="257"/>
    </location>
</feature>
<feature type="chain" id="PRO_5047140622" evidence="4">
    <location>
        <begin position="22"/>
        <end position="265"/>
    </location>
</feature>
<sequence length="265" mass="28923">MMNRFSLLLALVMISAPALSAANDTPEVAGSGHLGKILVIMTNHSEYPSRDDSTGLWLTELTHFTEVVEAVGYQTVFASPKGGPIPLDERSLGWLYMDDDARAQLESIEFMDRLNNTVPAAEVNPEGFDAIYYTGGHGVMWDFPDDERLQDLAEAIYAEGGVIAAVCHGVAGLVNLEDEQGQPLIQGRTITGFSNTEEFFSGVKSQVPFFLEDELVLKGARYDKSWMPFKSYVLADGRIITGQNPSSARAVAEQLVAQLGTNLQE</sequence>
<evidence type="ECO:0000313" key="6">
    <source>
        <dbReference type="EMBL" id="MDV2080639.1"/>
    </source>
</evidence>
<dbReference type="PANTHER" id="PTHR48094:SF11">
    <property type="entry name" value="GLUTATHIONE-INDEPENDENT GLYOXALASE HSP31-RELATED"/>
    <property type="match status" value="1"/>
</dbReference>
<comment type="similarity">
    <text evidence="3">Belongs to the peptidase C56 family. HSP31-like subfamily.</text>
</comment>
<dbReference type="PANTHER" id="PTHR48094">
    <property type="entry name" value="PROTEIN/NUCLEIC ACID DEGLYCASE DJ-1-RELATED"/>
    <property type="match status" value="1"/>
</dbReference>
<dbReference type="EMBL" id="JAWIIJ010000017">
    <property type="protein sequence ID" value="MDV2080639.1"/>
    <property type="molecule type" value="Genomic_DNA"/>
</dbReference>
<keyword evidence="2" id="KW-0456">Lyase</keyword>
<gene>
    <name evidence="6" type="ORF">RYS15_18290</name>
</gene>
<keyword evidence="7" id="KW-1185">Reference proteome</keyword>
<evidence type="ECO:0000256" key="4">
    <source>
        <dbReference type="SAM" id="SignalP"/>
    </source>
</evidence>
<accession>A0ABU3W271</accession>
<evidence type="ECO:0000256" key="1">
    <source>
        <dbReference type="ARBA" id="ARBA00023016"/>
    </source>
</evidence>
<dbReference type="InterPro" id="IPR050325">
    <property type="entry name" value="Prot/Nucl_acid_deglycase"/>
</dbReference>
<dbReference type="CDD" id="cd03141">
    <property type="entry name" value="GATase1_Hsp31_like"/>
    <property type="match status" value="1"/>
</dbReference>
<protein>
    <submittedName>
        <fullName evidence="6">Type 1 glutamine amidotransferase domain-containing protein</fullName>
    </submittedName>
</protein>
<dbReference type="Proteomes" id="UP001269819">
    <property type="component" value="Unassembled WGS sequence"/>
</dbReference>
<reference evidence="6 7" key="1">
    <citation type="submission" date="2023-10" db="EMBL/GenBank/DDBJ databases">
        <title>Characteristics and mechanism of a salt-tolerant marine origin heterotrophic nitrifying- aerobic denitrifying bacteria Marinobacter xestospongiae HN1.</title>
        <authorList>
            <person name="Qi R."/>
        </authorList>
    </citation>
    <scope>NUCLEOTIDE SEQUENCE [LARGE SCALE GENOMIC DNA]</scope>
    <source>
        <strain evidence="6 7">HN1</strain>
    </source>
</reference>
<dbReference type="SUPFAM" id="SSF52317">
    <property type="entry name" value="Class I glutamine amidotransferase-like"/>
    <property type="match status" value="1"/>
</dbReference>
<organism evidence="6 7">
    <name type="scientific">Marinobacter xestospongiae</name>
    <dbReference type="NCBI Taxonomy" id="994319"/>
    <lineage>
        <taxon>Bacteria</taxon>
        <taxon>Pseudomonadati</taxon>
        <taxon>Pseudomonadota</taxon>
        <taxon>Gammaproteobacteria</taxon>
        <taxon>Pseudomonadales</taxon>
        <taxon>Marinobacteraceae</taxon>
        <taxon>Marinobacter</taxon>
    </lineage>
</organism>
<name>A0ABU3W271_9GAMM</name>
<keyword evidence="1" id="KW-0346">Stress response</keyword>
<dbReference type="Pfam" id="PF01965">
    <property type="entry name" value="DJ-1_PfpI"/>
    <property type="match status" value="1"/>
</dbReference>
<evidence type="ECO:0000256" key="2">
    <source>
        <dbReference type="ARBA" id="ARBA00023239"/>
    </source>
</evidence>
<proteinExistence type="inferred from homology"/>
<dbReference type="Gene3D" id="3.40.50.880">
    <property type="match status" value="1"/>
</dbReference>
<dbReference type="RefSeq" id="WP_316975023.1">
    <property type="nucleotide sequence ID" value="NZ_JAWIIJ010000017.1"/>
</dbReference>
<dbReference type="InterPro" id="IPR002818">
    <property type="entry name" value="DJ-1/PfpI"/>
</dbReference>
<keyword evidence="6" id="KW-0315">Glutamine amidotransferase</keyword>
<dbReference type="InterPro" id="IPR029062">
    <property type="entry name" value="Class_I_gatase-like"/>
</dbReference>
<evidence type="ECO:0000313" key="7">
    <source>
        <dbReference type="Proteomes" id="UP001269819"/>
    </source>
</evidence>
<feature type="signal peptide" evidence="4">
    <location>
        <begin position="1"/>
        <end position="21"/>
    </location>
</feature>